<sequence length="150" mass="16730">MRLTGVRQLSSLPHHKFCYTDEMPRFTSADAGYGKISTKASITIIHSKILVSVWRLLKLRQRHRVIDVKSVALISRSSRRLTKKSQPLSGIDAKDVKESTASSKPVSSTSLSRPRAIKVPKPVLSSAPLPRVISESYVNKLRCFKPSFSL</sequence>
<name>A0A0B7NMB9_9FUNG</name>
<feature type="compositionally biased region" description="Low complexity" evidence="1">
    <location>
        <begin position="99"/>
        <end position="112"/>
    </location>
</feature>
<organism evidence="2 3">
    <name type="scientific">Parasitella parasitica</name>
    <dbReference type="NCBI Taxonomy" id="35722"/>
    <lineage>
        <taxon>Eukaryota</taxon>
        <taxon>Fungi</taxon>
        <taxon>Fungi incertae sedis</taxon>
        <taxon>Mucoromycota</taxon>
        <taxon>Mucoromycotina</taxon>
        <taxon>Mucoromycetes</taxon>
        <taxon>Mucorales</taxon>
        <taxon>Mucorineae</taxon>
        <taxon>Mucoraceae</taxon>
        <taxon>Parasitella</taxon>
    </lineage>
</organism>
<protein>
    <submittedName>
        <fullName evidence="2">Uncharacterized protein</fullName>
    </submittedName>
</protein>
<feature type="region of interest" description="Disordered" evidence="1">
    <location>
        <begin position="82"/>
        <end position="114"/>
    </location>
</feature>
<dbReference type="Proteomes" id="UP000054107">
    <property type="component" value="Unassembled WGS sequence"/>
</dbReference>
<evidence type="ECO:0000313" key="2">
    <source>
        <dbReference type="EMBL" id="CEP16463.1"/>
    </source>
</evidence>
<dbReference type="EMBL" id="LN733168">
    <property type="protein sequence ID" value="CEP16463.1"/>
    <property type="molecule type" value="Genomic_DNA"/>
</dbReference>
<proteinExistence type="predicted"/>
<reference evidence="2 3" key="1">
    <citation type="submission" date="2014-09" db="EMBL/GenBank/DDBJ databases">
        <authorList>
            <person name="Ellenberger Sabrina"/>
        </authorList>
    </citation>
    <scope>NUCLEOTIDE SEQUENCE [LARGE SCALE GENOMIC DNA]</scope>
    <source>
        <strain evidence="2 3">CBS 412.66</strain>
    </source>
</reference>
<keyword evidence="3" id="KW-1185">Reference proteome</keyword>
<dbReference type="AlphaFoldDB" id="A0A0B7NMB9"/>
<gene>
    <name evidence="2" type="primary">PARPA_10729.1 scaffold 41683</name>
</gene>
<evidence type="ECO:0000313" key="3">
    <source>
        <dbReference type="Proteomes" id="UP000054107"/>
    </source>
</evidence>
<evidence type="ECO:0000256" key="1">
    <source>
        <dbReference type="SAM" id="MobiDB-lite"/>
    </source>
</evidence>
<accession>A0A0B7NMB9</accession>